<keyword evidence="5" id="KW-0720">Serine protease</keyword>
<dbReference type="eggNOG" id="COG1505">
    <property type="taxonomic scope" value="Bacteria"/>
</dbReference>
<evidence type="ECO:0000259" key="8">
    <source>
        <dbReference type="Pfam" id="PF02897"/>
    </source>
</evidence>
<dbReference type="OrthoDB" id="9801421at2"/>
<evidence type="ECO:0000259" key="7">
    <source>
        <dbReference type="Pfam" id="PF00326"/>
    </source>
</evidence>
<protein>
    <recommendedName>
        <fullName evidence="2">prolyl oligopeptidase</fullName>
        <ecNumber evidence="2">3.4.21.26</ecNumber>
    </recommendedName>
</protein>
<organism evidence="9 10">
    <name type="scientific">Lysobacter concretionis Ko07 = DSM 16239</name>
    <dbReference type="NCBI Taxonomy" id="1122185"/>
    <lineage>
        <taxon>Bacteria</taxon>
        <taxon>Pseudomonadati</taxon>
        <taxon>Pseudomonadota</taxon>
        <taxon>Gammaproteobacteria</taxon>
        <taxon>Lysobacterales</taxon>
        <taxon>Lysobacteraceae</taxon>
        <taxon>Novilysobacter</taxon>
    </lineage>
</organism>
<dbReference type="GO" id="GO:0006508">
    <property type="term" value="P:proteolysis"/>
    <property type="evidence" value="ECO:0007669"/>
    <property type="project" value="UniProtKB-KW"/>
</dbReference>
<dbReference type="EMBL" id="AVPS01000009">
    <property type="protein sequence ID" value="KGM51049.1"/>
    <property type="molecule type" value="Genomic_DNA"/>
</dbReference>
<keyword evidence="4" id="KW-0378">Hydrolase</keyword>
<evidence type="ECO:0000256" key="1">
    <source>
        <dbReference type="ARBA" id="ARBA00001070"/>
    </source>
</evidence>
<accession>A0A0A0EL01</accession>
<dbReference type="InterPro" id="IPR051167">
    <property type="entry name" value="Prolyl_oligopep/macrocyclase"/>
</dbReference>
<name>A0A0A0EL01_9GAMM</name>
<evidence type="ECO:0000313" key="9">
    <source>
        <dbReference type="EMBL" id="KGM51049.1"/>
    </source>
</evidence>
<dbReference type="GO" id="GO:0070012">
    <property type="term" value="F:oligopeptidase activity"/>
    <property type="evidence" value="ECO:0007669"/>
    <property type="project" value="TreeGrafter"/>
</dbReference>
<dbReference type="GO" id="GO:0005829">
    <property type="term" value="C:cytosol"/>
    <property type="evidence" value="ECO:0007669"/>
    <property type="project" value="TreeGrafter"/>
</dbReference>
<feature type="chain" id="PRO_5001962228" description="prolyl oligopeptidase" evidence="6">
    <location>
        <begin position="21"/>
        <end position="740"/>
    </location>
</feature>
<dbReference type="GO" id="GO:0004252">
    <property type="term" value="F:serine-type endopeptidase activity"/>
    <property type="evidence" value="ECO:0007669"/>
    <property type="project" value="UniProtKB-EC"/>
</dbReference>
<dbReference type="InterPro" id="IPR002470">
    <property type="entry name" value="Peptidase_S9A"/>
</dbReference>
<proteinExistence type="predicted"/>
<feature type="domain" description="Peptidase S9A N-terminal" evidence="8">
    <location>
        <begin position="35"/>
        <end position="261"/>
    </location>
</feature>
<dbReference type="InterPro" id="IPR029058">
    <property type="entry name" value="AB_hydrolase_fold"/>
</dbReference>
<dbReference type="PRINTS" id="PR00862">
    <property type="entry name" value="PROLIGOPTASE"/>
</dbReference>
<dbReference type="PANTHER" id="PTHR42881">
    <property type="entry name" value="PROLYL ENDOPEPTIDASE"/>
    <property type="match status" value="1"/>
</dbReference>
<keyword evidence="10" id="KW-1185">Reference proteome</keyword>
<evidence type="ECO:0000313" key="10">
    <source>
        <dbReference type="Proteomes" id="UP000030017"/>
    </source>
</evidence>
<dbReference type="Proteomes" id="UP000030017">
    <property type="component" value="Unassembled WGS sequence"/>
</dbReference>
<dbReference type="Gene3D" id="2.130.10.120">
    <property type="entry name" value="Prolyl oligopeptidase, N-terminal domain"/>
    <property type="match status" value="1"/>
</dbReference>
<evidence type="ECO:0000256" key="5">
    <source>
        <dbReference type="ARBA" id="ARBA00022825"/>
    </source>
</evidence>
<evidence type="ECO:0000256" key="6">
    <source>
        <dbReference type="SAM" id="SignalP"/>
    </source>
</evidence>
<dbReference type="STRING" id="1122185.N792_13360"/>
<comment type="catalytic activity">
    <reaction evidence="1">
        <text>Hydrolysis of Pro-|-Xaa &gt;&gt; Ala-|-Xaa in oligopeptides.</text>
        <dbReference type="EC" id="3.4.21.26"/>
    </reaction>
</comment>
<dbReference type="Pfam" id="PF02897">
    <property type="entry name" value="Peptidase_S9_N"/>
    <property type="match status" value="1"/>
</dbReference>
<keyword evidence="6" id="KW-0732">Signal</keyword>
<feature type="domain" description="Peptidase S9 prolyl oligopeptidase catalytic" evidence="7">
    <location>
        <begin position="513"/>
        <end position="718"/>
    </location>
</feature>
<evidence type="ECO:0000256" key="3">
    <source>
        <dbReference type="ARBA" id="ARBA00022670"/>
    </source>
</evidence>
<comment type="caution">
    <text evidence="9">The sequence shown here is derived from an EMBL/GenBank/DDBJ whole genome shotgun (WGS) entry which is preliminary data.</text>
</comment>
<dbReference type="Pfam" id="PF00326">
    <property type="entry name" value="Peptidase_S9"/>
    <property type="match status" value="1"/>
</dbReference>
<dbReference type="PANTHER" id="PTHR42881:SF2">
    <property type="entry name" value="PROLYL ENDOPEPTIDASE"/>
    <property type="match status" value="1"/>
</dbReference>
<feature type="signal peptide" evidence="6">
    <location>
        <begin position="1"/>
        <end position="20"/>
    </location>
</feature>
<evidence type="ECO:0000256" key="4">
    <source>
        <dbReference type="ARBA" id="ARBA00022801"/>
    </source>
</evidence>
<dbReference type="SUPFAM" id="SSF50993">
    <property type="entry name" value="Peptidase/esterase 'gauge' domain"/>
    <property type="match status" value="1"/>
</dbReference>
<dbReference type="InterPro" id="IPR023302">
    <property type="entry name" value="Pept_S9A_N"/>
</dbReference>
<dbReference type="EC" id="3.4.21.26" evidence="2"/>
<sequence length="740" mass="80480">MRPADLLPLALFACVTAAQATGPQLPAFPAPPAGDPVTETKFGITTVDPYRRLEDLKDPDVQAWMKAQAARTRTVLDAIPGREALLADIERLSKVTTSRIENGTVLRDGRILLQRKEADADLARLVLVDGIDGGGQRVIVDPEDWRKRTGKPHAINYFLVSPDTRWVAVGISESGSEMASLHLFDLATAKQVEAPITRIWFDVDWLPDSSGFVYNRLNELKDGQPPIERDLNSQAYLHRLGTDADQDPLVFGNRHDPALGIKPEEIPIVMLWEQSDYMLGFPMTVDNQVQLFAAPRSQLGQAKVDWRKIVDRQDNVRWFDVNDNDLIVMTSTSPDRAIERISLKDGTRSVVVPPTPGRAVDYLSAREDALYYTLRERSGVGVGLFRQPWDGGSPAGVALPGLQTLYPLGAQEGVGGMLVGGAGWTRFPTVMLVDAQGAVSETGLQPQPGGVDASRLEVTVVEVAGHDGAPVPLSIVRRKGTPLDGNNPTLLQGYGAYGYSISPYVLPELFTSFDRGFIRAFCHVRGGGEKGEAWYRAGFQSTKANTWKDFNACAQYLVDKGYTSPEKLGAMGTSAGGILIGNAMVERPDLYRVIFADVGVMDSIGAAQRDPNGPANWPEFGNPDEEAGYRALHAMSSYQKIKDGTAYPAVMALHGVQDPRVVVWNSTKFTSRVNEASSSDLPVLLRLDYEAGHGFGSTQSQSNAERADLISFMLWQFGADGFQPVLAGPQESPADATAAQ</sequence>
<dbReference type="InterPro" id="IPR001375">
    <property type="entry name" value="Peptidase_S9_cat"/>
</dbReference>
<dbReference type="AlphaFoldDB" id="A0A0A0EL01"/>
<evidence type="ECO:0000256" key="2">
    <source>
        <dbReference type="ARBA" id="ARBA00011897"/>
    </source>
</evidence>
<dbReference type="Gene3D" id="3.40.50.1820">
    <property type="entry name" value="alpha/beta hydrolase"/>
    <property type="match status" value="1"/>
</dbReference>
<dbReference type="RefSeq" id="WP_036195443.1">
    <property type="nucleotide sequence ID" value="NZ_AVPS01000009.1"/>
</dbReference>
<reference evidence="9 10" key="1">
    <citation type="submission" date="2013-08" db="EMBL/GenBank/DDBJ databases">
        <title>Genome sequencing of Lysobacter.</title>
        <authorList>
            <person name="Zhang S."/>
            <person name="Wang G."/>
        </authorList>
    </citation>
    <scope>NUCLEOTIDE SEQUENCE [LARGE SCALE GENOMIC DNA]</scope>
    <source>
        <strain evidence="9 10">Ko07</strain>
    </source>
</reference>
<dbReference type="SUPFAM" id="SSF53474">
    <property type="entry name" value="alpha/beta-Hydrolases"/>
    <property type="match status" value="1"/>
</dbReference>
<keyword evidence="3" id="KW-0645">Protease</keyword>
<gene>
    <name evidence="9" type="ORF">N792_13360</name>
</gene>